<comment type="caution">
    <text evidence="1">The sequence shown here is derived from an EMBL/GenBank/DDBJ whole genome shotgun (WGS) entry which is preliminary data.</text>
</comment>
<dbReference type="EMBL" id="SDEE01001984">
    <property type="protein sequence ID" value="RXW11365.1"/>
    <property type="molecule type" value="Genomic_DNA"/>
</dbReference>
<accession>A0A4Q2CZT3</accession>
<keyword evidence="2" id="KW-1185">Reference proteome</keyword>
<name>A0A4Q2CZT3_9AGAR</name>
<gene>
    <name evidence="1" type="ORF">EST38_g14490</name>
</gene>
<reference evidence="1 2" key="1">
    <citation type="submission" date="2019-01" db="EMBL/GenBank/DDBJ databases">
        <title>Draft genome sequence of Psathyrella aberdarensis IHI B618.</title>
        <authorList>
            <person name="Buettner E."/>
            <person name="Kellner H."/>
        </authorList>
    </citation>
    <scope>NUCLEOTIDE SEQUENCE [LARGE SCALE GENOMIC DNA]</scope>
    <source>
        <strain evidence="1 2">IHI B618</strain>
    </source>
</reference>
<evidence type="ECO:0000313" key="1">
    <source>
        <dbReference type="EMBL" id="RXW11365.1"/>
    </source>
</evidence>
<feature type="non-terminal residue" evidence="1">
    <location>
        <position position="10"/>
    </location>
</feature>
<protein>
    <submittedName>
        <fullName evidence="1">Uncharacterized protein</fullName>
    </submittedName>
</protein>
<sequence>MAEVPPKIKV</sequence>
<evidence type="ECO:0000313" key="2">
    <source>
        <dbReference type="Proteomes" id="UP000290288"/>
    </source>
</evidence>
<organism evidence="1 2">
    <name type="scientific">Candolleomyces aberdarensis</name>
    <dbReference type="NCBI Taxonomy" id="2316362"/>
    <lineage>
        <taxon>Eukaryota</taxon>
        <taxon>Fungi</taxon>
        <taxon>Dikarya</taxon>
        <taxon>Basidiomycota</taxon>
        <taxon>Agaricomycotina</taxon>
        <taxon>Agaricomycetes</taxon>
        <taxon>Agaricomycetidae</taxon>
        <taxon>Agaricales</taxon>
        <taxon>Agaricineae</taxon>
        <taxon>Psathyrellaceae</taxon>
        <taxon>Candolleomyces</taxon>
    </lineage>
</organism>
<proteinExistence type="predicted"/>
<dbReference type="Proteomes" id="UP000290288">
    <property type="component" value="Unassembled WGS sequence"/>
</dbReference>